<gene>
    <name evidence="3" type="ORF">N8I74_03995</name>
</gene>
<dbReference type="InterPro" id="IPR001753">
    <property type="entry name" value="Enoyl-CoA_hydra/iso"/>
</dbReference>
<keyword evidence="4" id="KW-1185">Reference proteome</keyword>
<evidence type="ECO:0000313" key="3">
    <source>
        <dbReference type="EMBL" id="UXY16191.1"/>
    </source>
</evidence>
<proteinExistence type="inferred from homology"/>
<organism evidence="3 4">
    <name type="scientific">Chitiniphilus purpureus</name>
    <dbReference type="NCBI Taxonomy" id="2981137"/>
    <lineage>
        <taxon>Bacteria</taxon>
        <taxon>Pseudomonadati</taxon>
        <taxon>Pseudomonadota</taxon>
        <taxon>Betaproteobacteria</taxon>
        <taxon>Neisseriales</taxon>
        <taxon>Chitinibacteraceae</taxon>
        <taxon>Chitiniphilus</taxon>
    </lineage>
</organism>
<comment type="similarity">
    <text evidence="1 2">Belongs to the enoyl-CoA hydratase/isomerase family.</text>
</comment>
<evidence type="ECO:0000256" key="2">
    <source>
        <dbReference type="RuleBase" id="RU003707"/>
    </source>
</evidence>
<dbReference type="InterPro" id="IPR029045">
    <property type="entry name" value="ClpP/crotonase-like_dom_sf"/>
</dbReference>
<dbReference type="SUPFAM" id="SSF52096">
    <property type="entry name" value="ClpP/crotonase"/>
    <property type="match status" value="1"/>
</dbReference>
<dbReference type="RefSeq" id="WP_263125637.1">
    <property type="nucleotide sequence ID" value="NZ_CP106753.1"/>
</dbReference>
<evidence type="ECO:0000256" key="1">
    <source>
        <dbReference type="ARBA" id="ARBA00005254"/>
    </source>
</evidence>
<dbReference type="Gene3D" id="3.90.226.10">
    <property type="entry name" value="2-enoyl-CoA Hydratase, Chain A, domain 1"/>
    <property type="match status" value="1"/>
</dbReference>
<dbReference type="NCBIfam" id="NF005496">
    <property type="entry name" value="PRK07110.1"/>
    <property type="match status" value="1"/>
</dbReference>
<dbReference type="PROSITE" id="PS00166">
    <property type="entry name" value="ENOYL_COA_HYDRATASE"/>
    <property type="match status" value="1"/>
</dbReference>
<dbReference type="EMBL" id="CP106753">
    <property type="protein sequence ID" value="UXY16191.1"/>
    <property type="molecule type" value="Genomic_DNA"/>
</dbReference>
<dbReference type="Proteomes" id="UP001061302">
    <property type="component" value="Chromosome"/>
</dbReference>
<protein>
    <submittedName>
        <fullName evidence="3">Polyketide synthase</fullName>
    </submittedName>
</protein>
<name>A0ABY6DSZ2_9NEIS</name>
<dbReference type="Gene3D" id="6.20.390.20">
    <property type="match status" value="1"/>
</dbReference>
<reference evidence="3" key="1">
    <citation type="submission" date="2022-10" db="EMBL/GenBank/DDBJ databases">
        <title>Chitiniphilus purpureus sp. nov., a novel chitin-degrading bacterium isolated from crawfish pond sediment.</title>
        <authorList>
            <person name="Li K."/>
        </authorList>
    </citation>
    <scope>NUCLEOTIDE SEQUENCE</scope>
    <source>
        <strain evidence="3">CD1</strain>
    </source>
</reference>
<dbReference type="CDD" id="cd06558">
    <property type="entry name" value="crotonase-like"/>
    <property type="match status" value="1"/>
</dbReference>
<dbReference type="PANTHER" id="PTHR11941:SF133">
    <property type="entry name" value="1,2-EPOXYPHENYLACETYL-COA ISOMERASE"/>
    <property type="match status" value="1"/>
</dbReference>
<dbReference type="InterPro" id="IPR018376">
    <property type="entry name" value="Enoyl-CoA_hyd/isom_CS"/>
</dbReference>
<evidence type="ECO:0000313" key="4">
    <source>
        <dbReference type="Proteomes" id="UP001061302"/>
    </source>
</evidence>
<dbReference type="Pfam" id="PF00378">
    <property type="entry name" value="ECH_1"/>
    <property type="match status" value="1"/>
</dbReference>
<accession>A0ABY6DSZ2</accession>
<dbReference type="PANTHER" id="PTHR11941">
    <property type="entry name" value="ENOYL-COA HYDRATASE-RELATED"/>
    <property type="match status" value="1"/>
</dbReference>
<sequence length="249" mass="27455">MSGPIIEVSELEAGIVQVRMQDRVNKNTFTDALIHGLTAAFDQIRHCADYKVVILTGYDSYFSSGGTQAGLRELFEGKVKFTDKDLYSLALNCPIPVIAAMQGHGIGGGFVMGLFADFVVLARESVYTANFMKYGFTPGMGSTFILPHKLGLSLAHEMMLSAATYRGEELQRRGVPFAVVPREAVPQHALELARSLAEKPRISLVTLKSHLVGPLRAQLPAFIEQEIAMHELTFHRPEVKERIEAFFGN</sequence>